<dbReference type="SUPFAM" id="SSF50998">
    <property type="entry name" value="Quinoprotein alcohol dehydrogenase-like"/>
    <property type="match status" value="1"/>
</dbReference>
<proteinExistence type="inferred from homology"/>
<dbReference type="PANTHER" id="PTHR34512:SF30">
    <property type="entry name" value="OUTER MEMBRANE PROTEIN ASSEMBLY FACTOR BAMB"/>
    <property type="match status" value="1"/>
</dbReference>
<evidence type="ECO:0000256" key="1">
    <source>
        <dbReference type="ARBA" id="ARBA00022729"/>
    </source>
</evidence>
<dbReference type="PANTHER" id="PTHR34512">
    <property type="entry name" value="CELL SURFACE PROTEIN"/>
    <property type="match status" value="1"/>
</dbReference>
<dbReference type="GO" id="GO:0051205">
    <property type="term" value="P:protein insertion into membrane"/>
    <property type="evidence" value="ECO:0007669"/>
    <property type="project" value="UniProtKB-UniRule"/>
</dbReference>
<comment type="similarity">
    <text evidence="4">Belongs to the BamB family.</text>
</comment>
<comment type="function">
    <text evidence="4">Part of the outer membrane protein assembly complex, which is involved in assembly and insertion of beta-barrel proteins into the outer membrane.</text>
</comment>
<keyword evidence="8" id="KW-1185">Reference proteome</keyword>
<dbReference type="InterPro" id="IPR018391">
    <property type="entry name" value="PQQ_b-propeller_rpt"/>
</dbReference>
<sequence length="377" mass="39492">MRAHTLALSLAGAFVLSACSSLNPFSSEGKPPALKPLASPVKMNEGWRARVDDAGVFVFQPAISGGAVFATGKDGEVTRIESGRTVWKTPLKTRVSGGVGSDGNLVAVGTPKGEVIALDAETGQVKWRVFINAEVLAAPAVSGGMVVVRSADSRLFGLDASDGKRRWTYQRATPALALRNAAGVVMEGNFIIAGYPGGKLVAVNGTNGSLAWEGTVAVPRGATELERVADITSLPVMTPRATCAVAYQGRVACFDMSNGTTLWTRDLSSSRGLDLDDRNVFVTDEKGAVHALDLANGASVWKQDQLAGRSPGRPRIMGEYVAVGDVEGYVHLLRKDDGSLAGRHRVDSSPILADPQKAGGDIVIQTRNGSLQAIGVQ</sequence>
<feature type="signal peptide" evidence="5">
    <location>
        <begin position="1"/>
        <end position="18"/>
    </location>
</feature>
<comment type="subunit">
    <text evidence="4">Part of the Bam complex.</text>
</comment>
<feature type="chain" id="PRO_5021519691" description="Outer membrane protein assembly factor BamB" evidence="5">
    <location>
        <begin position="19"/>
        <end position="377"/>
    </location>
</feature>
<evidence type="ECO:0000256" key="3">
    <source>
        <dbReference type="ARBA" id="ARBA00023237"/>
    </source>
</evidence>
<keyword evidence="4" id="KW-0449">Lipoprotein</keyword>
<dbReference type="SMART" id="SM00564">
    <property type="entry name" value="PQQ"/>
    <property type="match status" value="5"/>
</dbReference>
<dbReference type="GO" id="GO:0009279">
    <property type="term" value="C:cell outer membrane"/>
    <property type="evidence" value="ECO:0007669"/>
    <property type="project" value="UniProtKB-SubCell"/>
</dbReference>
<feature type="domain" description="Pyrrolo-quinoline quinone repeat" evidence="6">
    <location>
        <begin position="73"/>
        <end position="303"/>
    </location>
</feature>
<reference evidence="7 8" key="1">
    <citation type="submission" date="2019-06" db="EMBL/GenBank/DDBJ databases">
        <title>Whole genome shotgun sequence of Zoogloea ramigera NBRC 15342.</title>
        <authorList>
            <person name="Hosoyama A."/>
            <person name="Uohara A."/>
            <person name="Ohji S."/>
            <person name="Ichikawa N."/>
        </authorList>
    </citation>
    <scope>NUCLEOTIDE SEQUENCE [LARGE SCALE GENOMIC DNA]</scope>
    <source>
        <strain evidence="7 8">NBRC 15342</strain>
    </source>
</reference>
<organism evidence="7 8">
    <name type="scientific">Zoogloea ramigera</name>
    <dbReference type="NCBI Taxonomy" id="350"/>
    <lineage>
        <taxon>Bacteria</taxon>
        <taxon>Pseudomonadati</taxon>
        <taxon>Pseudomonadota</taxon>
        <taxon>Betaproteobacteria</taxon>
        <taxon>Rhodocyclales</taxon>
        <taxon>Zoogloeaceae</taxon>
        <taxon>Zoogloea</taxon>
    </lineage>
</organism>
<dbReference type="OrthoDB" id="5173551at2"/>
<keyword evidence="4" id="KW-0564">Palmitate</keyword>
<dbReference type="Pfam" id="PF13360">
    <property type="entry name" value="PQQ_2"/>
    <property type="match status" value="1"/>
</dbReference>
<dbReference type="Gene3D" id="2.130.10.10">
    <property type="entry name" value="YVTN repeat-like/Quinoprotein amine dehydrogenase"/>
    <property type="match status" value="1"/>
</dbReference>
<dbReference type="InterPro" id="IPR011047">
    <property type="entry name" value="Quinoprotein_ADH-like_sf"/>
</dbReference>
<dbReference type="InterPro" id="IPR002372">
    <property type="entry name" value="PQQ_rpt_dom"/>
</dbReference>
<evidence type="ECO:0000313" key="8">
    <source>
        <dbReference type="Proteomes" id="UP000318422"/>
    </source>
</evidence>
<evidence type="ECO:0000256" key="2">
    <source>
        <dbReference type="ARBA" id="ARBA00023136"/>
    </source>
</evidence>
<gene>
    <name evidence="4 7" type="primary">bamB</name>
    <name evidence="7" type="ORF">ZRA01_00940</name>
</gene>
<dbReference type="HAMAP" id="MF_00923">
    <property type="entry name" value="OM_assembly_BamB"/>
    <property type="match status" value="1"/>
</dbReference>
<comment type="caution">
    <text evidence="7">The sequence shown here is derived from an EMBL/GenBank/DDBJ whole genome shotgun (WGS) entry which is preliminary data.</text>
</comment>
<evidence type="ECO:0000256" key="4">
    <source>
        <dbReference type="HAMAP-Rule" id="MF_00923"/>
    </source>
</evidence>
<keyword evidence="1 4" id="KW-0732">Signal</keyword>
<keyword evidence="3 4" id="KW-0998">Cell outer membrane</keyword>
<dbReference type="NCBIfam" id="TIGR03300">
    <property type="entry name" value="assembly_YfgL"/>
    <property type="match status" value="1"/>
</dbReference>
<accession>A0A4Y4CM39</accession>
<evidence type="ECO:0000256" key="5">
    <source>
        <dbReference type="SAM" id="SignalP"/>
    </source>
</evidence>
<keyword evidence="2 4" id="KW-0472">Membrane</keyword>
<dbReference type="InterPro" id="IPR017687">
    <property type="entry name" value="BamB"/>
</dbReference>
<evidence type="ECO:0000259" key="6">
    <source>
        <dbReference type="Pfam" id="PF13360"/>
    </source>
</evidence>
<comment type="subcellular location">
    <subcellularLocation>
        <location evidence="4">Cell outer membrane</location>
        <topology evidence="4">Lipid-anchor</topology>
    </subcellularLocation>
</comment>
<dbReference type="GO" id="GO:0043165">
    <property type="term" value="P:Gram-negative-bacterium-type cell outer membrane assembly"/>
    <property type="evidence" value="ECO:0007669"/>
    <property type="project" value="UniProtKB-UniRule"/>
</dbReference>
<name>A0A4Y4CM39_ZOORA</name>
<dbReference type="AlphaFoldDB" id="A0A4Y4CM39"/>
<dbReference type="Proteomes" id="UP000318422">
    <property type="component" value="Unassembled WGS sequence"/>
</dbReference>
<dbReference type="EMBL" id="BJNV01000002">
    <property type="protein sequence ID" value="GEC94021.1"/>
    <property type="molecule type" value="Genomic_DNA"/>
</dbReference>
<evidence type="ECO:0000313" key="7">
    <source>
        <dbReference type="EMBL" id="GEC94021.1"/>
    </source>
</evidence>
<protein>
    <recommendedName>
        <fullName evidence="4">Outer membrane protein assembly factor BamB</fullName>
    </recommendedName>
</protein>
<dbReference type="InterPro" id="IPR015943">
    <property type="entry name" value="WD40/YVTN_repeat-like_dom_sf"/>
</dbReference>
<dbReference type="RefSeq" id="WP_141348782.1">
    <property type="nucleotide sequence ID" value="NZ_BJNV01000002.1"/>
</dbReference>
<dbReference type="PROSITE" id="PS51257">
    <property type="entry name" value="PROKAR_LIPOPROTEIN"/>
    <property type="match status" value="1"/>
</dbReference>